<organism evidence="2 3">
    <name type="scientific">Peronospora effusa</name>
    <dbReference type="NCBI Taxonomy" id="542832"/>
    <lineage>
        <taxon>Eukaryota</taxon>
        <taxon>Sar</taxon>
        <taxon>Stramenopiles</taxon>
        <taxon>Oomycota</taxon>
        <taxon>Peronosporomycetes</taxon>
        <taxon>Peronosporales</taxon>
        <taxon>Peronosporaceae</taxon>
        <taxon>Peronospora</taxon>
    </lineage>
</organism>
<sequence length="77" mass="8650">MAVKKDFTFRKNSPDETSRLTQKQSKHLTNPDHNLMLRAINMICFDSPNNVLSMIRVVLEADNDDTPGICDGGDSLQ</sequence>
<name>A0A425CJZ7_9STRA</name>
<gene>
    <name evidence="2" type="ORF">DD237_001107</name>
</gene>
<evidence type="ECO:0000256" key="1">
    <source>
        <dbReference type="SAM" id="MobiDB-lite"/>
    </source>
</evidence>
<feature type="compositionally biased region" description="Basic and acidic residues" evidence="1">
    <location>
        <begin position="1"/>
        <end position="18"/>
    </location>
</feature>
<dbReference type="VEuPathDB" id="FungiDB:DD237_001107"/>
<reference evidence="2 3" key="1">
    <citation type="submission" date="2018-06" db="EMBL/GenBank/DDBJ databases">
        <title>Comparative genomics of downy mildews reveals potential adaptations to biotrophy.</title>
        <authorList>
            <person name="Fletcher K."/>
            <person name="Klosterman S.J."/>
            <person name="Derevnina L."/>
            <person name="Martin F."/>
            <person name="Koike S."/>
            <person name="Reyes Chin-Wo S."/>
            <person name="Mou B."/>
            <person name="Michelmore R."/>
        </authorList>
    </citation>
    <scope>NUCLEOTIDE SEQUENCE [LARGE SCALE GENOMIC DNA]</scope>
    <source>
        <strain evidence="2 3">R13</strain>
    </source>
</reference>
<proteinExistence type="predicted"/>
<comment type="caution">
    <text evidence="2">The sequence shown here is derived from an EMBL/GenBank/DDBJ whole genome shotgun (WGS) entry which is preliminary data.</text>
</comment>
<dbReference type="EMBL" id="QKXF01000098">
    <property type="protein sequence ID" value="RQM17304.1"/>
    <property type="molecule type" value="Genomic_DNA"/>
</dbReference>
<feature type="region of interest" description="Disordered" evidence="1">
    <location>
        <begin position="1"/>
        <end position="26"/>
    </location>
</feature>
<accession>A0A425CJZ7</accession>
<protein>
    <submittedName>
        <fullName evidence="2">Uncharacterized protein</fullName>
    </submittedName>
</protein>
<dbReference type="AlphaFoldDB" id="A0A425CJZ7"/>
<evidence type="ECO:0000313" key="3">
    <source>
        <dbReference type="Proteomes" id="UP000286097"/>
    </source>
</evidence>
<dbReference type="Proteomes" id="UP000286097">
    <property type="component" value="Unassembled WGS sequence"/>
</dbReference>
<evidence type="ECO:0000313" key="2">
    <source>
        <dbReference type="EMBL" id="RQM17304.1"/>
    </source>
</evidence>